<gene>
    <name evidence="1" type="ORF">QY95_01781</name>
</gene>
<protein>
    <submittedName>
        <fullName evidence="1">Alpha-ribazole-5-phosphate synthase CblS for cobalamin biosynthesis</fullName>
    </submittedName>
</protein>
<keyword evidence="2" id="KW-1185">Reference proteome</keyword>
<evidence type="ECO:0000313" key="1">
    <source>
        <dbReference type="EMBL" id="KKB40148.1"/>
    </source>
</evidence>
<proteinExistence type="predicted"/>
<name>A0A0F5I3X4_BACTR</name>
<dbReference type="AlphaFoldDB" id="A0A0F5I3X4"/>
<dbReference type="EMBL" id="JWIR02000032">
    <property type="protein sequence ID" value="KKB40148.1"/>
    <property type="molecule type" value="Genomic_DNA"/>
</dbReference>
<dbReference type="STRING" id="1221996.QY95_01781"/>
<dbReference type="Proteomes" id="UP000031563">
    <property type="component" value="Unassembled WGS sequence"/>
</dbReference>
<accession>A0A0F5I3X4</accession>
<evidence type="ECO:0000313" key="2">
    <source>
        <dbReference type="Proteomes" id="UP000031563"/>
    </source>
</evidence>
<reference evidence="1" key="1">
    <citation type="submission" date="2015-02" db="EMBL/GenBank/DDBJ databases">
        <title>Genome Assembly of Bacillaceae bacterium MTCC 8252.</title>
        <authorList>
            <person name="Verma A."/>
            <person name="Khatri I."/>
            <person name="Mual P."/>
            <person name="Subramanian S."/>
            <person name="Krishnamurthi S."/>
        </authorList>
    </citation>
    <scope>NUCLEOTIDE SEQUENCE [LARGE SCALE GENOMIC DNA]</scope>
    <source>
        <strain evidence="1">MTCC 8252</strain>
    </source>
</reference>
<sequence>MKRDVIYVRDLVVASDNSGSVGEKPNDAVKVPYDTVGYFSARVALMECLAAGGEPFAAIVHNFSGDEAWRGLCQGIQRAADEAACSVEITGSTETNFNMKESATGVVILGDYKRKEKSFDRQAAGYAVIGKPLVGQEVLAERESVVSLQLFRHLLQLDGVYAVQPVGSKGIGYELKQLAGRNGQSRVNMMKSAGPATCFLVAYNPDKEPQIKAACGVLFHEIDMI</sequence>
<accession>A0A0F5HVQ7</accession>
<comment type="caution">
    <text evidence="1">The sequence shown here is derived from an EMBL/GenBank/DDBJ whole genome shotgun (WGS) entry which is preliminary data.</text>
</comment>
<organism evidence="1 2">
    <name type="scientific">Bacillus thermotolerans</name>
    <name type="common">Quasibacillus thermotolerans</name>
    <dbReference type="NCBI Taxonomy" id="1221996"/>
    <lineage>
        <taxon>Bacteria</taxon>
        <taxon>Bacillati</taxon>
        <taxon>Bacillota</taxon>
        <taxon>Bacilli</taxon>
        <taxon>Bacillales</taxon>
        <taxon>Bacillaceae</taxon>
        <taxon>Bacillus</taxon>
    </lineage>
</organism>